<dbReference type="eggNOG" id="COG1108">
    <property type="taxonomic scope" value="Bacteria"/>
</dbReference>
<dbReference type="InterPro" id="IPR001626">
    <property type="entry name" value="ABC_TroCD"/>
</dbReference>
<dbReference type="PANTHER" id="PTHR30477">
    <property type="entry name" value="ABC-TRANSPORTER METAL-BINDING PROTEIN"/>
    <property type="match status" value="1"/>
</dbReference>
<keyword evidence="5 7" id="KW-0472">Membrane</keyword>
<evidence type="ECO:0000313" key="9">
    <source>
        <dbReference type="Proteomes" id="UP000008221"/>
    </source>
</evidence>
<dbReference type="GO" id="GO:0043190">
    <property type="term" value="C:ATP-binding cassette (ABC) transporter complex"/>
    <property type="evidence" value="ECO:0007669"/>
    <property type="project" value="InterPro"/>
</dbReference>
<dbReference type="InParanoid" id="A0LWQ1"/>
<accession>A0LWQ1</accession>
<evidence type="ECO:0000256" key="7">
    <source>
        <dbReference type="SAM" id="Phobius"/>
    </source>
</evidence>
<evidence type="ECO:0000256" key="5">
    <source>
        <dbReference type="ARBA" id="ARBA00023136"/>
    </source>
</evidence>
<evidence type="ECO:0000256" key="2">
    <source>
        <dbReference type="ARBA" id="ARBA00008034"/>
    </source>
</evidence>
<feature type="transmembrane region" description="Helical" evidence="7">
    <location>
        <begin position="125"/>
        <end position="158"/>
    </location>
</feature>
<dbReference type="GO" id="GO:0055085">
    <property type="term" value="P:transmembrane transport"/>
    <property type="evidence" value="ECO:0007669"/>
    <property type="project" value="InterPro"/>
</dbReference>
<dbReference type="InterPro" id="IPR037294">
    <property type="entry name" value="ABC_BtuC-like"/>
</dbReference>
<reference evidence="8 9" key="1">
    <citation type="journal article" date="2009" name="Genome Res.">
        <title>Complete genome of the cellulolytic thermophile Acidothermus cellulolyticus 11B provides insights into its ecophysiological and evolutionary adaptations.</title>
        <authorList>
            <person name="Barabote R.D."/>
            <person name="Xie G."/>
            <person name="Leu D.H."/>
            <person name="Normand P."/>
            <person name="Necsulea A."/>
            <person name="Daubin V."/>
            <person name="Medigue C."/>
            <person name="Adney W.S."/>
            <person name="Xu X.C."/>
            <person name="Lapidus A."/>
            <person name="Parales R.E."/>
            <person name="Detter C."/>
            <person name="Pujic P."/>
            <person name="Bruce D."/>
            <person name="Lavire C."/>
            <person name="Challacombe J.F."/>
            <person name="Brettin T.S."/>
            <person name="Berry A.M."/>
        </authorList>
    </citation>
    <scope>NUCLEOTIDE SEQUENCE [LARGE SCALE GENOMIC DNA]</scope>
    <source>
        <strain evidence="9">ATCC 43068 / DSM 8971 / 11B</strain>
    </source>
</reference>
<evidence type="ECO:0000256" key="3">
    <source>
        <dbReference type="ARBA" id="ARBA00022692"/>
    </source>
</evidence>
<proteinExistence type="inferred from homology"/>
<evidence type="ECO:0000256" key="4">
    <source>
        <dbReference type="ARBA" id="ARBA00022989"/>
    </source>
</evidence>
<organism evidence="8 9">
    <name type="scientific">Acidothermus cellulolyticus (strain ATCC 43068 / DSM 8971 / 11B)</name>
    <dbReference type="NCBI Taxonomy" id="351607"/>
    <lineage>
        <taxon>Bacteria</taxon>
        <taxon>Bacillati</taxon>
        <taxon>Actinomycetota</taxon>
        <taxon>Actinomycetes</taxon>
        <taxon>Acidothermales</taxon>
        <taxon>Acidothermaceae</taxon>
        <taxon>Acidothermus</taxon>
    </lineage>
</organism>
<feature type="transmembrane region" description="Helical" evidence="7">
    <location>
        <begin position="223"/>
        <end position="248"/>
    </location>
</feature>
<dbReference type="AlphaFoldDB" id="A0LWQ1"/>
<keyword evidence="6" id="KW-0813">Transport</keyword>
<dbReference type="HOGENOM" id="CLU_028808_1_0_11"/>
<dbReference type="STRING" id="351607.Acel_2089"/>
<dbReference type="Proteomes" id="UP000008221">
    <property type="component" value="Chromosome"/>
</dbReference>
<feature type="transmembrane region" description="Helical" evidence="7">
    <location>
        <begin position="12"/>
        <end position="35"/>
    </location>
</feature>
<protein>
    <submittedName>
        <fullName evidence="8">ABC-3 protein</fullName>
    </submittedName>
</protein>
<keyword evidence="4 7" id="KW-1133">Transmembrane helix</keyword>
<sequence>MNIAAFVTTSYLQHALIAGSAAAITAGVIGYFLVLRAQVFTADAFGHITYVGALGALVAGVNPLAGIFLAVSITAGLLAVAGGPRGGADDVTIGATFSWALGLGALFAAIYTTRVTGAHDGRASISYLFGTVLSLTTTQVVISGVVLAIVVGTLWVVGRPLLFATVDPRLAAGRGVPVRWLDAGFLLLVGLTVGQAAQTMGALLILGLLAAPAGAAHLLTPRPIAGMLLAALLALLAVWSGLFVAYALPDVPPSFAILATAAFEFACAGAPRVRRLISRRALVHSAG</sequence>
<dbReference type="SUPFAM" id="SSF81345">
    <property type="entry name" value="ABC transporter involved in vitamin B12 uptake, BtuC"/>
    <property type="match status" value="1"/>
</dbReference>
<feature type="transmembrane region" description="Helical" evidence="7">
    <location>
        <begin position="92"/>
        <end position="113"/>
    </location>
</feature>
<dbReference type="EMBL" id="CP000481">
    <property type="protein sequence ID" value="ABK53861.1"/>
    <property type="molecule type" value="Genomic_DNA"/>
</dbReference>
<evidence type="ECO:0000256" key="1">
    <source>
        <dbReference type="ARBA" id="ARBA00004141"/>
    </source>
</evidence>
<dbReference type="PANTHER" id="PTHR30477:SF0">
    <property type="entry name" value="METAL TRANSPORT SYSTEM MEMBRANE PROTEIN TM_0125-RELATED"/>
    <property type="match status" value="1"/>
</dbReference>
<dbReference type="OrthoDB" id="2375762at2"/>
<feature type="transmembrane region" description="Helical" evidence="7">
    <location>
        <begin position="185"/>
        <end position="211"/>
    </location>
</feature>
<evidence type="ECO:0000313" key="8">
    <source>
        <dbReference type="EMBL" id="ABK53861.1"/>
    </source>
</evidence>
<dbReference type="Pfam" id="PF00950">
    <property type="entry name" value="ABC-3"/>
    <property type="match status" value="1"/>
</dbReference>
<name>A0LWQ1_ACIC1</name>
<dbReference type="KEGG" id="ace:Acel_2089"/>
<keyword evidence="9" id="KW-1185">Reference proteome</keyword>
<dbReference type="Gene3D" id="1.10.3470.10">
    <property type="entry name" value="ABC transporter involved in vitamin B12 uptake, BtuC"/>
    <property type="match status" value="1"/>
</dbReference>
<dbReference type="RefSeq" id="WP_011720924.1">
    <property type="nucleotide sequence ID" value="NC_008578.1"/>
</dbReference>
<comment type="subcellular location">
    <subcellularLocation>
        <location evidence="6">Cell membrane</location>
        <topology evidence="6">Multi-pass membrane protein</topology>
    </subcellularLocation>
    <subcellularLocation>
        <location evidence="1">Membrane</location>
        <topology evidence="1">Multi-pass membrane protein</topology>
    </subcellularLocation>
</comment>
<keyword evidence="3 6" id="KW-0812">Transmembrane</keyword>
<comment type="similarity">
    <text evidence="2 6">Belongs to the ABC-3 integral membrane protein family.</text>
</comment>
<feature type="transmembrane region" description="Helical" evidence="7">
    <location>
        <begin position="47"/>
        <end position="80"/>
    </location>
</feature>
<evidence type="ECO:0000256" key="6">
    <source>
        <dbReference type="RuleBase" id="RU003943"/>
    </source>
</evidence>
<gene>
    <name evidence="8" type="ordered locus">Acel_2089</name>
</gene>
<feature type="transmembrane region" description="Helical" evidence="7">
    <location>
        <begin position="254"/>
        <end position="273"/>
    </location>
</feature>